<organism evidence="1">
    <name type="scientific">mine drainage metagenome</name>
    <dbReference type="NCBI Taxonomy" id="410659"/>
    <lineage>
        <taxon>unclassified sequences</taxon>
        <taxon>metagenomes</taxon>
        <taxon>ecological metagenomes</taxon>
    </lineage>
</organism>
<proteinExistence type="predicted"/>
<reference evidence="1" key="1">
    <citation type="submission" date="2016-10" db="EMBL/GenBank/DDBJ databases">
        <title>Sequence of Gallionella enrichment culture.</title>
        <authorList>
            <person name="Poehlein A."/>
            <person name="Muehling M."/>
            <person name="Daniel R."/>
        </authorList>
    </citation>
    <scope>NUCLEOTIDE SEQUENCE</scope>
</reference>
<protein>
    <submittedName>
        <fullName evidence="1">Uncharacterized protein</fullName>
    </submittedName>
</protein>
<dbReference type="AlphaFoldDB" id="A0A1J5P0Z0"/>
<evidence type="ECO:0000313" key="1">
    <source>
        <dbReference type="EMBL" id="OIQ65201.1"/>
    </source>
</evidence>
<accession>A0A1J5P0Z0</accession>
<sequence>MRRAARCFRSHYPPPAAAIGRQQRVACRLPTSPCTSCCRRSMAACSPVSSASSHRASVTPICNFRALPTAPMRTESRLPWRASRRGIALPPPQRPRVIWPSFCRHTPVARIRWPMRWDWTRSPRPRCFCPIWPQRVTPPPRRKTLPPICKPRHKAGRLRITAQHW</sequence>
<comment type="caution">
    <text evidence="1">The sequence shown here is derived from an EMBL/GenBank/DDBJ whole genome shotgun (WGS) entry which is preliminary data.</text>
</comment>
<name>A0A1J5P0Z0_9ZZZZ</name>
<dbReference type="EMBL" id="MLJW01007517">
    <property type="protein sequence ID" value="OIQ65201.1"/>
    <property type="molecule type" value="Genomic_DNA"/>
</dbReference>
<gene>
    <name evidence="1" type="ORF">GALL_532420</name>
</gene>